<dbReference type="AlphaFoldDB" id="A0A1N6M1Z2"/>
<sequence length="99" mass="11542">MGDTDRKRFVLDNNILPPEPLAIYSFQQHDVPLPIPSSELNRIQDGKPDTTWDTQVTIRASDSQYQKRNYRCQKGQYIRTIQTFKTQCLFSHGRDEIIG</sequence>
<gene>
    <name evidence="1" type="ORF">VSP9026_01136</name>
</gene>
<protein>
    <submittedName>
        <fullName evidence="1">Uncharacterized protein</fullName>
    </submittedName>
</protein>
<reference evidence="1 2" key="1">
    <citation type="submission" date="2016-12" db="EMBL/GenBank/DDBJ databases">
        <authorList>
            <person name="Song W.-J."/>
            <person name="Kurnit D.M."/>
        </authorList>
    </citation>
    <scope>NUCLEOTIDE SEQUENCE [LARGE SCALE GENOMIC DNA]</scope>
    <source>
        <strain evidence="1 2">CECT 9026</strain>
    </source>
</reference>
<evidence type="ECO:0000313" key="2">
    <source>
        <dbReference type="Proteomes" id="UP000184774"/>
    </source>
</evidence>
<dbReference type="Proteomes" id="UP000184774">
    <property type="component" value="Unassembled WGS sequence"/>
</dbReference>
<organism evidence="1 2">
    <name type="scientific">Vibrio spartinae</name>
    <dbReference type="NCBI Taxonomy" id="1918945"/>
    <lineage>
        <taxon>Bacteria</taxon>
        <taxon>Pseudomonadati</taxon>
        <taxon>Pseudomonadota</taxon>
        <taxon>Gammaproteobacteria</taxon>
        <taxon>Vibrionales</taxon>
        <taxon>Vibrionaceae</taxon>
        <taxon>Vibrio</taxon>
    </lineage>
</organism>
<dbReference type="RefSeq" id="WP_139302094.1">
    <property type="nucleotide sequence ID" value="NZ_AP024907.1"/>
</dbReference>
<proteinExistence type="predicted"/>
<accession>A0A1N6M1Z2</accession>
<evidence type="ECO:0000313" key="1">
    <source>
        <dbReference type="EMBL" id="SIO93468.1"/>
    </source>
</evidence>
<dbReference type="OrthoDB" id="9766527at2"/>
<dbReference type="EMBL" id="FSSB01000009">
    <property type="protein sequence ID" value="SIO93468.1"/>
    <property type="molecule type" value="Genomic_DNA"/>
</dbReference>
<name>A0A1N6M1Z2_9VIBR</name>